<evidence type="ECO:0000256" key="1">
    <source>
        <dbReference type="SAM" id="MobiDB-lite"/>
    </source>
</evidence>
<feature type="compositionally biased region" description="Basic and acidic residues" evidence="1">
    <location>
        <begin position="32"/>
        <end position="50"/>
    </location>
</feature>
<feature type="region of interest" description="Disordered" evidence="1">
    <location>
        <begin position="1"/>
        <end position="55"/>
    </location>
</feature>
<keyword evidence="3" id="KW-1185">Reference proteome</keyword>
<organism evidence="2 3">
    <name type="scientific">Streptomyces hazeniae</name>
    <dbReference type="NCBI Taxonomy" id="3075538"/>
    <lineage>
        <taxon>Bacteria</taxon>
        <taxon>Bacillati</taxon>
        <taxon>Actinomycetota</taxon>
        <taxon>Actinomycetes</taxon>
        <taxon>Kitasatosporales</taxon>
        <taxon>Streptomycetaceae</taxon>
        <taxon>Streptomyces</taxon>
    </lineage>
</organism>
<dbReference type="Proteomes" id="UP001183414">
    <property type="component" value="Unassembled WGS sequence"/>
</dbReference>
<name>A0ABU2NJV6_9ACTN</name>
<feature type="region of interest" description="Disordered" evidence="1">
    <location>
        <begin position="145"/>
        <end position="169"/>
    </location>
</feature>
<comment type="caution">
    <text evidence="2">The sequence shown here is derived from an EMBL/GenBank/DDBJ whole genome shotgun (WGS) entry which is preliminary data.</text>
</comment>
<sequence>MLDTTPGQDSRTGPDTGQQDAGQDGTPGQDNGHPDTRQDTGHDTGEDPTHSIRPPYVRRLAREMRPYLACGRLLGDLGRGSAVLTGHAATWCQAKNGATTSRIGGLLLGATFAVWAVQKYPAHAAVLEATAWALAAWTVAAEYQPRSTDDEADPEAEPEESTPPSCEEHRRRLLEWLEEVTRDRSGIHLSELYATLRKRPALAHLADPELRRMLDHYQVPVQRTLRVGTVAGRTGVARTAVLDLLDDLDQPLPAVEVQDCVGTSGERP</sequence>
<reference evidence="3" key="1">
    <citation type="submission" date="2023-07" db="EMBL/GenBank/DDBJ databases">
        <title>30 novel species of actinomycetes from the DSMZ collection.</title>
        <authorList>
            <person name="Nouioui I."/>
        </authorList>
    </citation>
    <scope>NUCLEOTIDE SEQUENCE [LARGE SCALE GENOMIC DNA]</scope>
    <source>
        <strain evidence="3">DSM 42041</strain>
    </source>
</reference>
<feature type="compositionally biased region" description="Polar residues" evidence="1">
    <location>
        <begin position="1"/>
        <end position="29"/>
    </location>
</feature>
<accession>A0ABU2NJV6</accession>
<dbReference type="EMBL" id="JAVREQ010000001">
    <property type="protein sequence ID" value="MDT0377279.1"/>
    <property type="molecule type" value="Genomic_DNA"/>
</dbReference>
<proteinExistence type="predicted"/>
<evidence type="ECO:0000313" key="2">
    <source>
        <dbReference type="EMBL" id="MDT0377279.1"/>
    </source>
</evidence>
<feature type="compositionally biased region" description="Acidic residues" evidence="1">
    <location>
        <begin position="150"/>
        <end position="160"/>
    </location>
</feature>
<evidence type="ECO:0000313" key="3">
    <source>
        <dbReference type="Proteomes" id="UP001183414"/>
    </source>
</evidence>
<dbReference type="RefSeq" id="WP_311671284.1">
    <property type="nucleotide sequence ID" value="NZ_JAVREQ010000001.1"/>
</dbReference>
<protein>
    <submittedName>
        <fullName evidence="2">Uncharacterized protein</fullName>
    </submittedName>
</protein>
<gene>
    <name evidence="2" type="ORF">RM572_00620</name>
</gene>